<reference evidence="6" key="1">
    <citation type="submission" date="2019-09" db="EMBL/GenBank/DDBJ databases">
        <title>Isolation and complete genome sequencing of Methylocystis species.</title>
        <authorList>
            <person name="Rumah B.L."/>
            <person name="Stead C.E."/>
            <person name="Stevens B.C."/>
            <person name="Minton N.P."/>
            <person name="Grosse-Honebrink A."/>
            <person name="Zhang Y."/>
        </authorList>
    </citation>
    <scope>NUCLEOTIDE SEQUENCE [LARGE SCALE GENOMIC DNA]</scope>
    <source>
        <strain evidence="6">BRCS1</strain>
    </source>
</reference>
<keyword evidence="6" id="KW-1185">Reference proteome</keyword>
<comment type="catalytic activity">
    <reaction evidence="4">
        <text>a 2'-deoxyribonucleoside 5'-triphosphate + H2O = a 2'-deoxyribonucleoside 5'-phosphate + diphosphate + H(+)</text>
        <dbReference type="Rhea" id="RHEA:44644"/>
        <dbReference type="ChEBI" id="CHEBI:15377"/>
        <dbReference type="ChEBI" id="CHEBI:15378"/>
        <dbReference type="ChEBI" id="CHEBI:33019"/>
        <dbReference type="ChEBI" id="CHEBI:61560"/>
        <dbReference type="ChEBI" id="CHEBI:65317"/>
        <dbReference type="EC" id="3.6.1.9"/>
    </reaction>
</comment>
<dbReference type="RefSeq" id="WP_154452177.1">
    <property type="nucleotide sequence ID" value="NZ_CP044328.1"/>
</dbReference>
<reference evidence="5 6" key="2">
    <citation type="journal article" date="2021" name="AMB Express">
        <title>Isolation and characterisation of Methylocystis spp. for poly-3-hydroxybutyrate production using waste methane feedstocks.</title>
        <authorList>
            <person name="Rumah B.L."/>
            <person name="Stead C.E."/>
            <person name="Claxton Stevens B.H."/>
            <person name="Minton N.P."/>
            <person name="Grosse-Honebrink A."/>
            <person name="Zhang Y."/>
        </authorList>
    </citation>
    <scope>NUCLEOTIDE SEQUENCE [LARGE SCALE GENOMIC DNA]</scope>
    <source>
        <strain evidence="5 6">BRCS1</strain>
    </source>
</reference>
<comment type="subcellular location">
    <subcellularLocation>
        <location evidence="4">Cytoplasm</location>
    </subcellularLocation>
</comment>
<dbReference type="HAMAP" id="MF_00528">
    <property type="entry name" value="Maf"/>
    <property type="match status" value="1"/>
</dbReference>
<proteinExistence type="inferred from homology"/>
<dbReference type="Pfam" id="PF02545">
    <property type="entry name" value="Maf"/>
    <property type="match status" value="1"/>
</dbReference>
<organism evidence="5 6">
    <name type="scientific">Methylocystis rosea</name>
    <dbReference type="NCBI Taxonomy" id="173366"/>
    <lineage>
        <taxon>Bacteria</taxon>
        <taxon>Pseudomonadati</taxon>
        <taxon>Pseudomonadota</taxon>
        <taxon>Alphaproteobacteria</taxon>
        <taxon>Hyphomicrobiales</taxon>
        <taxon>Methylocystaceae</taxon>
        <taxon>Methylocystis</taxon>
    </lineage>
</organism>
<comment type="function">
    <text evidence="4">Nucleoside triphosphate pyrophosphatase. May have a dual role in cell division arrest and in preventing the incorporation of modified nucleotides into cellular nucleic acids.</text>
</comment>
<accession>A0ABX6EJB2</accession>
<comment type="similarity">
    <text evidence="4">Belongs to the Maf family.</text>
</comment>
<dbReference type="SUPFAM" id="SSF52972">
    <property type="entry name" value="ITPase-like"/>
    <property type="match status" value="1"/>
</dbReference>
<dbReference type="InterPro" id="IPR003697">
    <property type="entry name" value="Maf-like"/>
</dbReference>
<evidence type="ECO:0000256" key="3">
    <source>
        <dbReference type="ARBA" id="ARBA00023080"/>
    </source>
</evidence>
<keyword evidence="3 4" id="KW-0546">Nucleotide metabolism</keyword>
<dbReference type="EMBL" id="CP044328">
    <property type="protein sequence ID" value="QGM94215.1"/>
    <property type="molecule type" value="Genomic_DNA"/>
</dbReference>
<dbReference type="Proteomes" id="UP000424673">
    <property type="component" value="Chromosome"/>
</dbReference>
<dbReference type="EC" id="3.6.1.9" evidence="4"/>
<dbReference type="Gene3D" id="3.90.950.10">
    <property type="match status" value="1"/>
</dbReference>
<protein>
    <recommendedName>
        <fullName evidence="4">Nucleoside triphosphate pyrophosphatase</fullName>
        <ecNumber evidence="4">3.6.1.9</ecNumber>
    </recommendedName>
    <alternativeName>
        <fullName evidence="4">Nucleotide pyrophosphatase</fullName>
        <shortName evidence="4">Nucleotide PPase</shortName>
    </alternativeName>
</protein>
<dbReference type="InterPro" id="IPR029001">
    <property type="entry name" value="ITPase-like_fam"/>
</dbReference>
<comment type="catalytic activity">
    <reaction evidence="4">
        <text>a ribonucleoside 5'-triphosphate + H2O = a ribonucleoside 5'-phosphate + diphosphate + H(+)</text>
        <dbReference type="Rhea" id="RHEA:23996"/>
        <dbReference type="ChEBI" id="CHEBI:15377"/>
        <dbReference type="ChEBI" id="CHEBI:15378"/>
        <dbReference type="ChEBI" id="CHEBI:33019"/>
        <dbReference type="ChEBI" id="CHEBI:58043"/>
        <dbReference type="ChEBI" id="CHEBI:61557"/>
        <dbReference type="EC" id="3.6.1.9"/>
    </reaction>
</comment>
<comment type="caution">
    <text evidence="4">Lacks conserved residue(s) required for the propagation of feature annotation.</text>
</comment>
<comment type="cofactor">
    <cofactor evidence="1 4">
        <name>a divalent metal cation</name>
        <dbReference type="ChEBI" id="CHEBI:60240"/>
    </cofactor>
</comment>
<evidence type="ECO:0000256" key="4">
    <source>
        <dbReference type="HAMAP-Rule" id="MF_00528"/>
    </source>
</evidence>
<evidence type="ECO:0000313" key="5">
    <source>
        <dbReference type="EMBL" id="QGM94215.1"/>
    </source>
</evidence>
<dbReference type="PANTHER" id="PTHR43213:SF5">
    <property type="entry name" value="BIFUNCTIONAL DTTP_UTP PYROPHOSPHATASE_METHYLTRANSFERASE PROTEIN-RELATED"/>
    <property type="match status" value="1"/>
</dbReference>
<keyword evidence="4" id="KW-0963">Cytoplasm</keyword>
<feature type="active site" description="Proton acceptor" evidence="4">
    <location>
        <position position="85"/>
    </location>
</feature>
<sequence length="208" mass="21864">MDVTGESTSTFWRESAPLILASKSAGRRQALLHSGVPFEIIPANVDERAIESRLDGADADAIALALARAKALAISADGRLVLGADQVASCEGRIFGKPADMREAEALLRFLSGRRHRLHSAIALARAGSVVFATVGVADLTMRALSGDFIASYLAAVGDAALTSAGAYQIEGLGALLFSKVEGDYWTIMGLPLLELLEALRREGALLS</sequence>
<gene>
    <name evidence="5" type="ORF">F7D13_09345</name>
</gene>
<name>A0ABX6EJB2_9HYPH</name>
<evidence type="ECO:0000256" key="1">
    <source>
        <dbReference type="ARBA" id="ARBA00001968"/>
    </source>
</evidence>
<keyword evidence="2 4" id="KW-0378">Hydrolase</keyword>
<dbReference type="PANTHER" id="PTHR43213">
    <property type="entry name" value="BIFUNCTIONAL DTTP/UTP PYROPHOSPHATASE/METHYLTRANSFERASE PROTEIN-RELATED"/>
    <property type="match status" value="1"/>
</dbReference>
<evidence type="ECO:0000313" key="6">
    <source>
        <dbReference type="Proteomes" id="UP000424673"/>
    </source>
</evidence>
<evidence type="ECO:0000256" key="2">
    <source>
        <dbReference type="ARBA" id="ARBA00022801"/>
    </source>
</evidence>
<dbReference type="PIRSF" id="PIRSF006305">
    <property type="entry name" value="Maf"/>
    <property type="match status" value="1"/>
</dbReference>